<feature type="compositionally biased region" description="Polar residues" evidence="1">
    <location>
        <begin position="186"/>
        <end position="205"/>
    </location>
</feature>
<protein>
    <submittedName>
        <fullName evidence="2">Uncharacterized protein</fullName>
    </submittedName>
</protein>
<proteinExistence type="predicted"/>
<name>A0A194XVH1_MOLSC</name>
<sequence length="357" mass="40004">MATRTEYERSSAPDSSNNSTTPEYPPDPSRVAYLDVELYASFLTREERDAPWVSRVPIHNRFKDGETLLNAKQAAEYATVGTKYRAQRQGLKNLRDSALRAGYDQTKVDEDNERLSVTAKYAQERAELERVRDEELAAHEAEHGPLRDKKNRWNAAWLEQKARKAAQGITIKVSTYDPRGFRNLPQPASENVSEPATISGQSKTSRVTKRQANEADGDSLKANVKRIKAETDSAKEPPASHRDLIDGHVKEAERNTISTNLSNDNYIFIKDPSSEKDHQRSQELMTIARKWAAANEGASMIFDDLGLYVLFPETEIGLQSASKCFGAQFSDGEKLIPMKLMSKGECLARCYVGDSNI</sequence>
<organism evidence="2 3">
    <name type="scientific">Mollisia scopiformis</name>
    <name type="common">Conifer needle endophyte fungus</name>
    <name type="synonym">Phialocephala scopiformis</name>
    <dbReference type="NCBI Taxonomy" id="149040"/>
    <lineage>
        <taxon>Eukaryota</taxon>
        <taxon>Fungi</taxon>
        <taxon>Dikarya</taxon>
        <taxon>Ascomycota</taxon>
        <taxon>Pezizomycotina</taxon>
        <taxon>Leotiomycetes</taxon>
        <taxon>Helotiales</taxon>
        <taxon>Mollisiaceae</taxon>
        <taxon>Mollisia</taxon>
    </lineage>
</organism>
<evidence type="ECO:0000313" key="2">
    <source>
        <dbReference type="EMBL" id="KUJ24223.1"/>
    </source>
</evidence>
<dbReference type="AlphaFoldDB" id="A0A194XVH1"/>
<reference evidence="2 3" key="1">
    <citation type="submission" date="2015-10" db="EMBL/GenBank/DDBJ databases">
        <title>Full genome of DAOMC 229536 Phialocephala scopiformis, a fungal endophyte of spruce producing the potent anti-insectan compound rugulosin.</title>
        <authorList>
            <consortium name="DOE Joint Genome Institute"/>
            <person name="Walker A.K."/>
            <person name="Frasz S.L."/>
            <person name="Seifert K.A."/>
            <person name="Miller J.D."/>
            <person name="Mondo S.J."/>
            <person name="Labutti K."/>
            <person name="Lipzen A."/>
            <person name="Dockter R."/>
            <person name="Kennedy M."/>
            <person name="Grigoriev I.V."/>
            <person name="Spatafora J.W."/>
        </authorList>
    </citation>
    <scope>NUCLEOTIDE SEQUENCE [LARGE SCALE GENOMIC DNA]</scope>
    <source>
        <strain evidence="2 3">CBS 120377</strain>
    </source>
</reference>
<dbReference type="RefSeq" id="XP_018078578.1">
    <property type="nucleotide sequence ID" value="XM_018212679.1"/>
</dbReference>
<dbReference type="Proteomes" id="UP000070700">
    <property type="component" value="Unassembled WGS sequence"/>
</dbReference>
<dbReference type="InParanoid" id="A0A194XVH1"/>
<dbReference type="KEGG" id="psco:LY89DRAFT_662978"/>
<feature type="region of interest" description="Disordered" evidence="1">
    <location>
        <begin position="1"/>
        <end position="29"/>
    </location>
</feature>
<feature type="region of interest" description="Disordered" evidence="1">
    <location>
        <begin position="180"/>
        <end position="218"/>
    </location>
</feature>
<evidence type="ECO:0000256" key="1">
    <source>
        <dbReference type="SAM" id="MobiDB-lite"/>
    </source>
</evidence>
<dbReference type="EMBL" id="KQ947404">
    <property type="protein sequence ID" value="KUJ24223.1"/>
    <property type="molecule type" value="Genomic_DNA"/>
</dbReference>
<gene>
    <name evidence="2" type="ORF">LY89DRAFT_662978</name>
</gene>
<keyword evidence="3" id="KW-1185">Reference proteome</keyword>
<feature type="compositionally biased region" description="Polar residues" evidence="1">
    <location>
        <begin position="12"/>
        <end position="22"/>
    </location>
</feature>
<dbReference type="GeneID" id="28822405"/>
<evidence type="ECO:0000313" key="3">
    <source>
        <dbReference type="Proteomes" id="UP000070700"/>
    </source>
</evidence>
<feature type="compositionally biased region" description="Basic and acidic residues" evidence="1">
    <location>
        <begin position="1"/>
        <end position="11"/>
    </location>
</feature>
<accession>A0A194XVH1</accession>